<evidence type="ECO:0000313" key="1">
    <source>
        <dbReference type="EMBL" id="GEU93739.1"/>
    </source>
</evidence>
<comment type="caution">
    <text evidence="1">The sequence shown here is derived from an EMBL/GenBank/DDBJ whole genome shotgun (WGS) entry which is preliminary data.</text>
</comment>
<dbReference type="AlphaFoldDB" id="A0A6L2P857"/>
<dbReference type="EMBL" id="BKCJ010010919">
    <property type="protein sequence ID" value="GEU93739.1"/>
    <property type="molecule type" value="Genomic_DNA"/>
</dbReference>
<name>A0A6L2P857_TANCI</name>
<gene>
    <name evidence="1" type="ORF">Tci_065717</name>
</gene>
<proteinExistence type="predicted"/>
<sequence length="88" mass="10150">MISTQKSKTLDNNTQNLGSKIGKTKLTEAYFEGQVYEVVKAFYPDVVHLQFLMEECHNMLTDQIDWLIQKQGKRTGLVDFQDESFSLS</sequence>
<organism evidence="1">
    <name type="scientific">Tanacetum cinerariifolium</name>
    <name type="common">Dalmatian daisy</name>
    <name type="synonym">Chrysanthemum cinerariifolium</name>
    <dbReference type="NCBI Taxonomy" id="118510"/>
    <lineage>
        <taxon>Eukaryota</taxon>
        <taxon>Viridiplantae</taxon>
        <taxon>Streptophyta</taxon>
        <taxon>Embryophyta</taxon>
        <taxon>Tracheophyta</taxon>
        <taxon>Spermatophyta</taxon>
        <taxon>Magnoliopsida</taxon>
        <taxon>eudicotyledons</taxon>
        <taxon>Gunneridae</taxon>
        <taxon>Pentapetalae</taxon>
        <taxon>asterids</taxon>
        <taxon>campanulids</taxon>
        <taxon>Asterales</taxon>
        <taxon>Asteraceae</taxon>
        <taxon>Asteroideae</taxon>
        <taxon>Anthemideae</taxon>
        <taxon>Anthemidinae</taxon>
        <taxon>Tanacetum</taxon>
    </lineage>
</organism>
<reference evidence="1" key="1">
    <citation type="journal article" date="2019" name="Sci. Rep.">
        <title>Draft genome of Tanacetum cinerariifolium, the natural source of mosquito coil.</title>
        <authorList>
            <person name="Yamashiro T."/>
            <person name="Shiraishi A."/>
            <person name="Satake H."/>
            <person name="Nakayama K."/>
        </authorList>
    </citation>
    <scope>NUCLEOTIDE SEQUENCE</scope>
</reference>
<accession>A0A6L2P857</accession>
<protein>
    <submittedName>
        <fullName evidence="1">Uncharacterized protein</fullName>
    </submittedName>
</protein>